<feature type="transmembrane region" description="Helical" evidence="6">
    <location>
        <begin position="20"/>
        <end position="42"/>
    </location>
</feature>
<dbReference type="PANTHER" id="PTHR42893">
    <property type="entry name" value="PROTEIN DETOXIFICATION 44, CHLOROPLASTIC-RELATED"/>
    <property type="match status" value="1"/>
</dbReference>
<dbReference type="AlphaFoldDB" id="A0A6N6VLX4"/>
<evidence type="ECO:0000313" key="8">
    <source>
        <dbReference type="Proteomes" id="UP000468901"/>
    </source>
</evidence>
<keyword evidence="4 6" id="KW-1133">Transmembrane helix</keyword>
<feature type="transmembrane region" description="Helical" evidence="6">
    <location>
        <begin position="172"/>
        <end position="193"/>
    </location>
</feature>
<evidence type="ECO:0000256" key="6">
    <source>
        <dbReference type="SAM" id="Phobius"/>
    </source>
</evidence>
<proteinExistence type="inferred from homology"/>
<feature type="transmembrane region" description="Helical" evidence="6">
    <location>
        <begin position="247"/>
        <end position="266"/>
    </location>
</feature>
<feature type="transmembrane region" description="Helical" evidence="6">
    <location>
        <begin position="278"/>
        <end position="301"/>
    </location>
</feature>
<evidence type="ECO:0000256" key="5">
    <source>
        <dbReference type="ARBA" id="ARBA00023136"/>
    </source>
</evidence>
<feature type="transmembrane region" description="Helical" evidence="6">
    <location>
        <begin position="49"/>
        <end position="68"/>
    </location>
</feature>
<dbReference type="GO" id="GO:0015297">
    <property type="term" value="F:antiporter activity"/>
    <property type="evidence" value="ECO:0007669"/>
    <property type="project" value="InterPro"/>
</dbReference>
<feature type="transmembrane region" description="Helical" evidence="6">
    <location>
        <begin position="322"/>
        <end position="343"/>
    </location>
</feature>
<evidence type="ECO:0000256" key="3">
    <source>
        <dbReference type="ARBA" id="ARBA00022692"/>
    </source>
</evidence>
<comment type="similarity">
    <text evidence="2">Belongs to the multi antimicrobial extrusion (MATE) (TC 2.A.66.1) family.</text>
</comment>
<dbReference type="Pfam" id="PF01554">
    <property type="entry name" value="MatE"/>
    <property type="match status" value="2"/>
</dbReference>
<dbReference type="EMBL" id="WESC01000004">
    <property type="protein sequence ID" value="KAB7741253.1"/>
    <property type="molecule type" value="Genomic_DNA"/>
</dbReference>
<evidence type="ECO:0000256" key="4">
    <source>
        <dbReference type="ARBA" id="ARBA00022989"/>
    </source>
</evidence>
<dbReference type="RefSeq" id="WP_152215224.1">
    <property type="nucleotide sequence ID" value="NZ_WESC01000004.1"/>
</dbReference>
<dbReference type="NCBIfam" id="TIGR00797">
    <property type="entry name" value="matE"/>
    <property type="match status" value="1"/>
</dbReference>
<name>A0A6N6VLX4_9HYPH</name>
<organism evidence="7 8">
    <name type="scientific">Parvibaculum sedimenti</name>
    <dbReference type="NCBI Taxonomy" id="2608632"/>
    <lineage>
        <taxon>Bacteria</taxon>
        <taxon>Pseudomonadati</taxon>
        <taxon>Pseudomonadota</taxon>
        <taxon>Alphaproteobacteria</taxon>
        <taxon>Hyphomicrobiales</taxon>
        <taxon>Parvibaculaceae</taxon>
        <taxon>Parvibaculum</taxon>
    </lineage>
</organism>
<feature type="transmembrane region" description="Helical" evidence="6">
    <location>
        <begin position="136"/>
        <end position="160"/>
    </location>
</feature>
<evidence type="ECO:0000256" key="1">
    <source>
        <dbReference type="ARBA" id="ARBA00004141"/>
    </source>
</evidence>
<comment type="caution">
    <text evidence="7">The sequence shown here is derived from an EMBL/GenBank/DDBJ whole genome shotgun (WGS) entry which is preliminary data.</text>
</comment>
<protein>
    <submittedName>
        <fullName evidence="7">MATE family efflux transporter</fullName>
    </submittedName>
</protein>
<dbReference type="Proteomes" id="UP000468901">
    <property type="component" value="Unassembled WGS sequence"/>
</dbReference>
<dbReference type="InterPro" id="IPR044644">
    <property type="entry name" value="DinF-like"/>
</dbReference>
<feature type="transmembrane region" description="Helical" evidence="6">
    <location>
        <begin position="99"/>
        <end position="124"/>
    </location>
</feature>
<accession>A0A6N6VLX4</accession>
<dbReference type="InterPro" id="IPR002528">
    <property type="entry name" value="MATE_fam"/>
</dbReference>
<comment type="subcellular location">
    <subcellularLocation>
        <location evidence="1">Membrane</location>
        <topology evidence="1">Multi-pass membrane protein</topology>
    </subcellularLocation>
</comment>
<keyword evidence="8" id="KW-1185">Reference proteome</keyword>
<keyword evidence="3 6" id="KW-0812">Transmembrane</keyword>
<dbReference type="GO" id="GO:0042910">
    <property type="term" value="F:xenobiotic transmembrane transporter activity"/>
    <property type="evidence" value="ECO:0007669"/>
    <property type="project" value="InterPro"/>
</dbReference>
<feature type="transmembrane region" description="Helical" evidence="6">
    <location>
        <begin position="417"/>
        <end position="438"/>
    </location>
</feature>
<reference evidence="7 8" key="1">
    <citation type="submission" date="2019-09" db="EMBL/GenBank/DDBJ databases">
        <title>Parvibaculum sedimenti sp. nov., isolated from sediment.</title>
        <authorList>
            <person name="Wang Y."/>
        </authorList>
    </citation>
    <scope>NUCLEOTIDE SEQUENCE [LARGE SCALE GENOMIC DNA]</scope>
    <source>
        <strain evidence="7 8">HXT-9</strain>
    </source>
</reference>
<dbReference type="PANTHER" id="PTHR42893:SF46">
    <property type="entry name" value="PROTEIN DETOXIFICATION 44, CHLOROPLASTIC"/>
    <property type="match status" value="1"/>
</dbReference>
<keyword evidence="5 6" id="KW-0472">Membrane</keyword>
<evidence type="ECO:0000313" key="7">
    <source>
        <dbReference type="EMBL" id="KAB7741253.1"/>
    </source>
</evidence>
<sequence length="447" mass="47258">MTTDDSPPPQRVTHGRVLRLAGPIVLSNISTPLLGIADMAVIGRIPNPAALGAIALGGTIFNFVYWGFGFLRMGTTGLTAQALGAKNAHEVSANLGRALLIAAAIGLSLILLQWPIGLAAFALLKGSSEVQAMAHDFFAIRIWSAPFTLANFAILGWFIGRQKASTALLLQVFMNGINIALNVTFVAVFGWAVKGVATGTVIAEIAACALGLSLSARDLKSVGWHWEWPRLLDREKLGRMIAVNRDIMIRTFCLIFAFAFFTAQGARSGDVLLAANAVLGQFIAVSAFLLDAFGFAAEALVGQSVGARDRAAFDRTVKLTSLWAGGAALALSLGLLAAGPLLIDALTTSEPVREAARTYLPWAAAAPFAAVWCFLLDGIFIGATRSVEMRNAMALSLGIFLAAWWLLAAPYGNHGLWAALIIFYLARAATLLGLYTSVAKSTALKGQ</sequence>
<feature type="transmembrane region" description="Helical" evidence="6">
    <location>
        <begin position="392"/>
        <end position="411"/>
    </location>
</feature>
<feature type="transmembrane region" description="Helical" evidence="6">
    <location>
        <begin position="359"/>
        <end position="380"/>
    </location>
</feature>
<dbReference type="CDD" id="cd13136">
    <property type="entry name" value="MATE_DinF_like"/>
    <property type="match status" value="1"/>
</dbReference>
<gene>
    <name evidence="7" type="ORF">F2P47_05790</name>
</gene>
<evidence type="ECO:0000256" key="2">
    <source>
        <dbReference type="ARBA" id="ARBA00010199"/>
    </source>
</evidence>
<dbReference type="GO" id="GO:0005886">
    <property type="term" value="C:plasma membrane"/>
    <property type="evidence" value="ECO:0007669"/>
    <property type="project" value="TreeGrafter"/>
</dbReference>